<evidence type="ECO:0000313" key="1">
    <source>
        <dbReference type="EMBL" id="VAI42362.1"/>
    </source>
</evidence>
<dbReference type="Gramene" id="TRITD6Av1G013850.1">
    <property type="protein sequence ID" value="TRITD6Av1G013850.1"/>
    <property type="gene ID" value="TRITD6Av1G013850"/>
</dbReference>
<accession>A0A9R0XSP0</accession>
<dbReference type="Proteomes" id="UP000324705">
    <property type="component" value="Chromosome 6A"/>
</dbReference>
<gene>
    <name evidence="1" type="ORF">TRITD_6Av1G013850</name>
</gene>
<organism evidence="1 2">
    <name type="scientific">Triticum turgidum subsp. durum</name>
    <name type="common">Durum wheat</name>
    <name type="synonym">Triticum durum</name>
    <dbReference type="NCBI Taxonomy" id="4567"/>
    <lineage>
        <taxon>Eukaryota</taxon>
        <taxon>Viridiplantae</taxon>
        <taxon>Streptophyta</taxon>
        <taxon>Embryophyta</taxon>
        <taxon>Tracheophyta</taxon>
        <taxon>Spermatophyta</taxon>
        <taxon>Magnoliopsida</taxon>
        <taxon>Liliopsida</taxon>
        <taxon>Poales</taxon>
        <taxon>Poaceae</taxon>
        <taxon>BOP clade</taxon>
        <taxon>Pooideae</taxon>
        <taxon>Triticodae</taxon>
        <taxon>Triticeae</taxon>
        <taxon>Triticinae</taxon>
        <taxon>Triticum</taxon>
    </lineage>
</organism>
<proteinExistence type="predicted"/>
<evidence type="ECO:0008006" key="3">
    <source>
        <dbReference type="Google" id="ProtNLM"/>
    </source>
</evidence>
<dbReference type="AlphaFoldDB" id="A0A9R0XSP0"/>
<keyword evidence="2" id="KW-1185">Reference proteome</keyword>
<dbReference type="EMBL" id="LT934121">
    <property type="protein sequence ID" value="VAI42362.1"/>
    <property type="molecule type" value="Genomic_DNA"/>
</dbReference>
<evidence type="ECO:0000313" key="2">
    <source>
        <dbReference type="Proteomes" id="UP000324705"/>
    </source>
</evidence>
<reference evidence="1 2" key="1">
    <citation type="submission" date="2017-09" db="EMBL/GenBank/DDBJ databases">
        <authorList>
            <consortium name="International Durum Wheat Genome Sequencing Consortium (IDWGSC)"/>
            <person name="Milanesi L."/>
        </authorList>
    </citation>
    <scope>NUCLEOTIDE SEQUENCE [LARGE SCALE GENOMIC DNA]</scope>
    <source>
        <strain evidence="2">cv. Svevo</strain>
    </source>
</reference>
<name>A0A9R0XSP0_TRITD</name>
<protein>
    <recommendedName>
        <fullName evidence="3">DUF295 domain-containing protein</fullName>
    </recommendedName>
</protein>
<sequence>MFGMDINGEMAVFDAATLGALQLVPRPPDMPNLSSKMYGSICPRKQELDYVHLVALPSKLVLVVVRTTVKSSRPVAFDLFELGSSPAPDGQLAWRKVAEAGNYELFVDRYHATFRDNDGANEGGTRIYYVHDKKKVSAVAAYCYSMQDKKLECVYRSPEDDGPPDCLTRPSWFVP</sequence>